<gene>
    <name evidence="3" type="ORF">CPT03_10140</name>
</gene>
<proteinExistence type="predicted"/>
<dbReference type="EMBL" id="CP024091">
    <property type="protein sequence ID" value="ATP56808.1"/>
    <property type="molecule type" value="Genomic_DNA"/>
</dbReference>
<name>A0A2D1U5E7_9SPHI</name>
<dbReference type="KEGG" id="pgs:CPT03_10140"/>
<feature type="transmembrane region" description="Helical" evidence="1">
    <location>
        <begin position="121"/>
        <end position="143"/>
    </location>
</feature>
<protein>
    <recommendedName>
        <fullName evidence="2">Signal transduction histidine kinase internal region domain-containing protein</fullName>
    </recommendedName>
</protein>
<organism evidence="3 4">
    <name type="scientific">Pedobacter ginsengisoli</name>
    <dbReference type="NCBI Taxonomy" id="363852"/>
    <lineage>
        <taxon>Bacteria</taxon>
        <taxon>Pseudomonadati</taxon>
        <taxon>Bacteroidota</taxon>
        <taxon>Sphingobacteriia</taxon>
        <taxon>Sphingobacteriales</taxon>
        <taxon>Sphingobacteriaceae</taxon>
        <taxon>Pedobacter</taxon>
    </lineage>
</organism>
<reference evidence="3 4" key="1">
    <citation type="submission" date="2017-10" db="EMBL/GenBank/DDBJ databases">
        <title>Whole genome of Pedobacter ginsengisoli T01R-27 isolated from tomato rhizosphere.</title>
        <authorList>
            <person name="Weon H.-Y."/>
            <person name="Lee S.A."/>
            <person name="Sang M.K."/>
            <person name="Song J."/>
        </authorList>
    </citation>
    <scope>NUCLEOTIDE SEQUENCE [LARGE SCALE GENOMIC DNA]</scope>
    <source>
        <strain evidence="3 4">T01R-27</strain>
    </source>
</reference>
<keyword evidence="4" id="KW-1185">Reference proteome</keyword>
<dbReference type="AlphaFoldDB" id="A0A2D1U5E7"/>
<evidence type="ECO:0000256" key="1">
    <source>
        <dbReference type="SAM" id="Phobius"/>
    </source>
</evidence>
<accession>A0A2D1U5E7</accession>
<dbReference type="InterPro" id="IPR050640">
    <property type="entry name" value="Bact_2-comp_sensor_kinase"/>
</dbReference>
<keyword evidence="1" id="KW-0472">Membrane</keyword>
<keyword evidence="1" id="KW-0812">Transmembrane</keyword>
<feature type="transmembrane region" description="Helical" evidence="1">
    <location>
        <begin position="44"/>
        <end position="66"/>
    </location>
</feature>
<feature type="transmembrane region" description="Helical" evidence="1">
    <location>
        <begin position="78"/>
        <end position="101"/>
    </location>
</feature>
<feature type="domain" description="Signal transduction histidine kinase internal region" evidence="2">
    <location>
        <begin position="168"/>
        <end position="244"/>
    </location>
</feature>
<feature type="transmembrane region" description="Helical" evidence="1">
    <location>
        <begin position="12"/>
        <end position="32"/>
    </location>
</feature>
<keyword evidence="1" id="KW-1133">Transmembrane helix</keyword>
<dbReference type="InterPro" id="IPR036890">
    <property type="entry name" value="HATPase_C_sf"/>
</dbReference>
<dbReference type="PANTHER" id="PTHR34220">
    <property type="entry name" value="SENSOR HISTIDINE KINASE YPDA"/>
    <property type="match status" value="1"/>
</dbReference>
<evidence type="ECO:0000313" key="4">
    <source>
        <dbReference type="Proteomes" id="UP000223749"/>
    </source>
</evidence>
<evidence type="ECO:0000259" key="2">
    <source>
        <dbReference type="Pfam" id="PF06580"/>
    </source>
</evidence>
<dbReference type="GO" id="GO:0000155">
    <property type="term" value="F:phosphorelay sensor kinase activity"/>
    <property type="evidence" value="ECO:0007669"/>
    <property type="project" value="InterPro"/>
</dbReference>
<dbReference type="GO" id="GO:0016020">
    <property type="term" value="C:membrane"/>
    <property type="evidence" value="ECO:0007669"/>
    <property type="project" value="InterPro"/>
</dbReference>
<dbReference type="InterPro" id="IPR010559">
    <property type="entry name" value="Sig_transdc_His_kin_internal"/>
</dbReference>
<sequence length="355" mass="40217">MKTKLPLKSLIKISCCFSVAVSLFLLLSVFIQEGDLYTSLIKCMFFLALLGLICLLNIGLLVVCSDEKSPTISKCTKWFYFASFVMSAVVIILIYWIGQYFTYQGFIEKQEAFKVRGNVVYLYLSLQGFFINGIVLLLLNFIIVQDFNNQVQLENSRLIAARSQAANELLLQQIHPHFLFNALNILKSLIKRSPDKAEDYLLRLSDFLRVSISGNKSGIASLNDELKLCADYLEMQKVRFGEALSFNLDIQEKESPGMVLPVFSLQPLLENVIKHNELTDAAPLNINIKQNGNWISVTNNIQLKSNLEHSTGSGLANLAERYNLLSGDEIDIRDDGFTFSVTLKILKHEDCNYRR</sequence>
<dbReference type="Pfam" id="PF06580">
    <property type="entry name" value="His_kinase"/>
    <property type="match status" value="1"/>
</dbReference>
<evidence type="ECO:0000313" key="3">
    <source>
        <dbReference type="EMBL" id="ATP56808.1"/>
    </source>
</evidence>
<dbReference type="Gene3D" id="3.30.565.10">
    <property type="entry name" value="Histidine kinase-like ATPase, C-terminal domain"/>
    <property type="match status" value="1"/>
</dbReference>
<dbReference type="Proteomes" id="UP000223749">
    <property type="component" value="Chromosome"/>
</dbReference>
<dbReference type="PANTHER" id="PTHR34220:SF7">
    <property type="entry name" value="SENSOR HISTIDINE KINASE YPDA"/>
    <property type="match status" value="1"/>
</dbReference>